<dbReference type="GeneID" id="91089118"/>
<name>A0A1E3INF7_9TREE</name>
<reference evidence="3" key="1">
    <citation type="submission" date="2016-06" db="EMBL/GenBank/DDBJ databases">
        <authorList>
            <person name="Cuomo C."/>
            <person name="Litvintseva A."/>
            <person name="Heitman J."/>
            <person name="Chen Y."/>
            <person name="Sun S."/>
            <person name="Springer D."/>
            <person name="Dromer F."/>
            <person name="Young S."/>
            <person name="Zeng Q."/>
            <person name="Chapman S."/>
            <person name="Gujja S."/>
            <person name="Saif S."/>
            <person name="Birren B."/>
        </authorList>
    </citation>
    <scope>NUCLEOTIDE SEQUENCE</scope>
    <source>
        <strain evidence="3">CBS 7841</strain>
    </source>
</reference>
<organism evidence="3 4">
    <name type="scientific">Cryptococcus depauperatus CBS 7841</name>
    <dbReference type="NCBI Taxonomy" id="1295531"/>
    <lineage>
        <taxon>Eukaryota</taxon>
        <taxon>Fungi</taxon>
        <taxon>Dikarya</taxon>
        <taxon>Basidiomycota</taxon>
        <taxon>Agaricomycotina</taxon>
        <taxon>Tremellomycetes</taxon>
        <taxon>Tremellales</taxon>
        <taxon>Cryptococcaceae</taxon>
        <taxon>Cryptococcus</taxon>
    </lineage>
</organism>
<feature type="region of interest" description="Disordered" evidence="2">
    <location>
        <begin position="20"/>
        <end position="52"/>
    </location>
</feature>
<keyword evidence="4" id="KW-1185">Reference proteome</keyword>
<dbReference type="VEuPathDB" id="FungiDB:L203_01882"/>
<evidence type="ECO:0000313" key="3">
    <source>
        <dbReference type="EMBL" id="WVN89679.1"/>
    </source>
</evidence>
<sequence>MERDPEYLHKWFNKLEAGWEQKSPAGPSANNANATSINSSWPAPNATACTASHESRRTIIENQQSQFESMTSELQDTKKELEDAEIGWSNCSIKNKRLKEALSRSHSMLAAVGVDNEQLRADAELLFEAYQHFSNNGQYSGINNTVTGQSSALGQGQPTLGNDNTGMVRYY</sequence>
<dbReference type="EMBL" id="CP143789">
    <property type="protein sequence ID" value="WVN89679.1"/>
    <property type="molecule type" value="Genomic_DNA"/>
</dbReference>
<feature type="coiled-coil region" evidence="1">
    <location>
        <begin position="60"/>
        <end position="87"/>
    </location>
</feature>
<dbReference type="KEGG" id="cdep:91089118"/>
<dbReference type="Proteomes" id="UP000094043">
    <property type="component" value="Chromosome 6"/>
</dbReference>
<evidence type="ECO:0000256" key="2">
    <source>
        <dbReference type="SAM" id="MobiDB-lite"/>
    </source>
</evidence>
<reference evidence="3" key="2">
    <citation type="journal article" date="2022" name="Elife">
        <title>Obligate sexual reproduction of a homothallic fungus closely related to the Cryptococcus pathogenic species complex.</title>
        <authorList>
            <person name="Passer A.R."/>
            <person name="Clancey S.A."/>
            <person name="Shea T."/>
            <person name="David-Palma M."/>
            <person name="Averette A.F."/>
            <person name="Boekhout T."/>
            <person name="Porcel B.M."/>
            <person name="Nowrousian M."/>
            <person name="Cuomo C.A."/>
            <person name="Sun S."/>
            <person name="Heitman J."/>
            <person name="Coelho M.A."/>
        </authorList>
    </citation>
    <scope>NUCLEOTIDE SEQUENCE</scope>
    <source>
        <strain evidence="3">CBS 7841</strain>
    </source>
</reference>
<dbReference type="AlphaFoldDB" id="A0A1E3INF7"/>
<reference evidence="3" key="3">
    <citation type="submission" date="2024-01" db="EMBL/GenBank/DDBJ databases">
        <authorList>
            <person name="Coelho M.A."/>
            <person name="David-Palma M."/>
            <person name="Shea T."/>
            <person name="Sun S."/>
            <person name="Cuomo C.A."/>
            <person name="Heitman J."/>
        </authorList>
    </citation>
    <scope>NUCLEOTIDE SEQUENCE</scope>
    <source>
        <strain evidence="3">CBS 7841</strain>
    </source>
</reference>
<protein>
    <submittedName>
        <fullName evidence="3">Uncharacterized protein</fullName>
    </submittedName>
</protein>
<keyword evidence="1" id="KW-0175">Coiled coil</keyword>
<feature type="compositionally biased region" description="Low complexity" evidence="2">
    <location>
        <begin position="29"/>
        <end position="40"/>
    </location>
</feature>
<proteinExistence type="predicted"/>
<dbReference type="RefSeq" id="XP_066070379.1">
    <property type="nucleotide sequence ID" value="XM_066214282.1"/>
</dbReference>
<evidence type="ECO:0000313" key="4">
    <source>
        <dbReference type="Proteomes" id="UP000094043"/>
    </source>
</evidence>
<gene>
    <name evidence="3" type="ORF">L203_104909</name>
</gene>
<accession>A0A1E3INF7</accession>
<evidence type="ECO:0000256" key="1">
    <source>
        <dbReference type="SAM" id="Coils"/>
    </source>
</evidence>